<dbReference type="EMBL" id="CP134852">
    <property type="protein sequence ID" value="WNL25871.1"/>
    <property type="molecule type" value="Genomic_DNA"/>
</dbReference>
<name>A0AA96DBX5_9BACT</name>
<organism evidence="7">
    <name type="scientific">Arcobacter sp. AZ-2023</name>
    <dbReference type="NCBI Taxonomy" id="3074453"/>
    <lineage>
        <taxon>Bacteria</taxon>
        <taxon>Pseudomonadati</taxon>
        <taxon>Campylobacterota</taxon>
        <taxon>Epsilonproteobacteria</taxon>
        <taxon>Campylobacterales</taxon>
        <taxon>Arcobacteraceae</taxon>
        <taxon>Arcobacter</taxon>
    </lineage>
</organism>
<evidence type="ECO:0000256" key="1">
    <source>
        <dbReference type="SAM" id="MobiDB-lite"/>
    </source>
</evidence>
<evidence type="ECO:0000313" key="6">
    <source>
        <dbReference type="EMBL" id="WNL23237.1"/>
    </source>
</evidence>
<dbReference type="AlphaFoldDB" id="A0AA96DBX5"/>
<evidence type="ECO:0000313" key="7">
    <source>
        <dbReference type="EMBL" id="WNL25871.1"/>
    </source>
</evidence>
<sequence length="240" mass="26496">MTINSVSPNPAINNQIQSNEVSSNTSLETNSFENYLAAETLPSIDTTKKPSVKELMDFTNMSFEDASSILYGVVGSNEDSRDWNKILTSSDVLKTAKEETAKMYNSYTAPLEEVVDETEENPVKKTIDVQEGNIKFLQTTQTNEELGVDVVSDSLYLAASNGLLLRSAGNTPKQILDSLDAFGFSVEPLKNLAQNEKIPENIRTLLNETISYSQSNTQSYSTLELLKNSLNLVDNSKTEE</sequence>
<evidence type="ECO:0000313" key="2">
    <source>
        <dbReference type="EMBL" id="WNL12217.1"/>
    </source>
</evidence>
<evidence type="ECO:0000313" key="5">
    <source>
        <dbReference type="EMBL" id="WNL20592.1"/>
    </source>
</evidence>
<protein>
    <submittedName>
        <fullName evidence="7">Uncharacterized protein</fullName>
    </submittedName>
</protein>
<dbReference type="EMBL" id="CP134845">
    <property type="protein sequence ID" value="WNL15662.1"/>
    <property type="molecule type" value="Genomic_DNA"/>
</dbReference>
<dbReference type="EMBL" id="CP134844">
    <property type="protein sequence ID" value="WNL12217.1"/>
    <property type="molecule type" value="Genomic_DNA"/>
</dbReference>
<evidence type="ECO:0000313" key="3">
    <source>
        <dbReference type="EMBL" id="WNL15662.1"/>
    </source>
</evidence>
<reference evidence="7" key="1">
    <citation type="submission" date="2023-09" db="EMBL/GenBank/DDBJ databases">
        <title>Arcobacter tbilisiensis sp. nov. isolated from chicken meat in Tbilisi, Georgia.</title>
        <authorList>
            <person name="Matthias R."/>
            <person name="Zautner A.E."/>
        </authorList>
    </citation>
    <scope>NUCLEOTIDE SEQUENCE</scope>
    <source>
        <strain evidence="7">LEO 70</strain>
        <strain evidence="6">LEO 74</strain>
        <strain evidence="5">LEO 79</strain>
        <strain evidence="4">LEO 99</strain>
    </source>
</reference>
<dbReference type="EMBL" id="CP134850">
    <property type="protein sequence ID" value="WNL20592.1"/>
    <property type="molecule type" value="Genomic_DNA"/>
</dbReference>
<accession>A0AA96DBX5</accession>
<reference evidence="2" key="2">
    <citation type="submission" date="2023-09" db="EMBL/GenBank/DDBJ databases">
        <title>Characterization of Arcobacter Isolates from Retail Chicken Sold in Supermarkets in Tbilisi, Georgia.</title>
        <authorList>
            <person name="Matthias R."/>
            <person name="Zautner A.E."/>
        </authorList>
    </citation>
    <scope>NUCLEOTIDE SEQUENCE</scope>
    <source>
        <strain evidence="3">LEO 108</strain>
        <strain evidence="2">LEO 109</strain>
    </source>
</reference>
<proteinExistence type="predicted"/>
<dbReference type="EMBL" id="CP134849">
    <property type="protein sequence ID" value="WNL18457.1"/>
    <property type="molecule type" value="Genomic_DNA"/>
</dbReference>
<evidence type="ECO:0000313" key="4">
    <source>
        <dbReference type="EMBL" id="WNL18457.1"/>
    </source>
</evidence>
<gene>
    <name evidence="3" type="ORF">RJG51_05670</name>
    <name evidence="2" type="ORF">RJG52_09930</name>
    <name evidence="4" type="ORF">RJG53_07600</name>
    <name evidence="6" type="ORF">RJG55_09930</name>
    <name evidence="5" type="ORF">RJG56_07450</name>
    <name evidence="7" type="ORF">RJG57_01455</name>
</gene>
<dbReference type="EMBL" id="CP134851">
    <property type="protein sequence ID" value="WNL23237.1"/>
    <property type="molecule type" value="Genomic_DNA"/>
</dbReference>
<feature type="region of interest" description="Disordered" evidence="1">
    <location>
        <begin position="1"/>
        <end position="25"/>
    </location>
</feature>